<comment type="caution">
    <text evidence="2">The sequence shown here is derived from an EMBL/GenBank/DDBJ whole genome shotgun (WGS) entry which is preliminary data.</text>
</comment>
<accession>A0ABU6YNM4</accession>
<keyword evidence="1" id="KW-0175">Coiled coil</keyword>
<feature type="coiled-coil region" evidence="1">
    <location>
        <begin position="95"/>
        <end position="143"/>
    </location>
</feature>
<evidence type="ECO:0000256" key="1">
    <source>
        <dbReference type="SAM" id="Coils"/>
    </source>
</evidence>
<reference evidence="2 3" key="1">
    <citation type="journal article" date="2023" name="Plants (Basel)">
        <title>Bridging the Gap: Combining Genomics and Transcriptomics Approaches to Understand Stylosanthes scabra, an Orphan Legume from the Brazilian Caatinga.</title>
        <authorList>
            <person name="Ferreira-Neto J.R.C."/>
            <person name="da Silva M.D."/>
            <person name="Binneck E."/>
            <person name="de Melo N.F."/>
            <person name="da Silva R.H."/>
            <person name="de Melo A.L.T.M."/>
            <person name="Pandolfi V."/>
            <person name="Bustamante F.O."/>
            <person name="Brasileiro-Vidal A.C."/>
            <person name="Benko-Iseppon A.M."/>
        </authorList>
    </citation>
    <scope>NUCLEOTIDE SEQUENCE [LARGE SCALE GENOMIC DNA]</scope>
    <source>
        <tissue evidence="2">Leaves</tissue>
    </source>
</reference>
<name>A0ABU6YNM4_9FABA</name>
<keyword evidence="3" id="KW-1185">Reference proteome</keyword>
<dbReference type="EMBL" id="JASCZI010242762">
    <property type="protein sequence ID" value="MED6212005.1"/>
    <property type="molecule type" value="Genomic_DNA"/>
</dbReference>
<organism evidence="2 3">
    <name type="scientific">Stylosanthes scabra</name>
    <dbReference type="NCBI Taxonomy" id="79078"/>
    <lineage>
        <taxon>Eukaryota</taxon>
        <taxon>Viridiplantae</taxon>
        <taxon>Streptophyta</taxon>
        <taxon>Embryophyta</taxon>
        <taxon>Tracheophyta</taxon>
        <taxon>Spermatophyta</taxon>
        <taxon>Magnoliopsida</taxon>
        <taxon>eudicotyledons</taxon>
        <taxon>Gunneridae</taxon>
        <taxon>Pentapetalae</taxon>
        <taxon>rosids</taxon>
        <taxon>fabids</taxon>
        <taxon>Fabales</taxon>
        <taxon>Fabaceae</taxon>
        <taxon>Papilionoideae</taxon>
        <taxon>50 kb inversion clade</taxon>
        <taxon>dalbergioids sensu lato</taxon>
        <taxon>Dalbergieae</taxon>
        <taxon>Pterocarpus clade</taxon>
        <taxon>Stylosanthes</taxon>
    </lineage>
</organism>
<evidence type="ECO:0000313" key="2">
    <source>
        <dbReference type="EMBL" id="MED6212005.1"/>
    </source>
</evidence>
<proteinExistence type="predicted"/>
<dbReference type="Proteomes" id="UP001341840">
    <property type="component" value="Unassembled WGS sequence"/>
</dbReference>
<sequence>MEETSGKKVIDLTEGRCCRKDVSLEEVAKFTYSQMGLHGFEGRFGPFGESWEGGCCEIYAGSSCSVLCISRGLEVQALEEEVSQKSKKSDSLHKSLELERKLQFATEQIALKEKEIGLLKDESEELKSKVAKLSKDKKDSESRVVDLCGDKKEVEDKAKAHAKLFAPGVKFDKMDPVKVLYKGELIDDDQVIVEGSDDHNPAE</sequence>
<evidence type="ECO:0000313" key="3">
    <source>
        <dbReference type="Proteomes" id="UP001341840"/>
    </source>
</evidence>
<gene>
    <name evidence="2" type="ORF">PIB30_078983</name>
</gene>
<protein>
    <submittedName>
        <fullName evidence="2">Uncharacterized protein</fullName>
    </submittedName>
</protein>